<dbReference type="EMBL" id="VDEP01000270">
    <property type="protein sequence ID" value="KAA1116889.1"/>
    <property type="molecule type" value="Genomic_DNA"/>
</dbReference>
<name>A0A5B0QUL5_PUCGR</name>
<protein>
    <recommendedName>
        <fullName evidence="2">BRCT domain-containing protein</fullName>
    </recommendedName>
</protein>
<evidence type="ECO:0000313" key="3">
    <source>
        <dbReference type="EMBL" id="KAA1116889.1"/>
    </source>
</evidence>
<dbReference type="Pfam" id="PF12738">
    <property type="entry name" value="PTCB-BRCT"/>
    <property type="match status" value="1"/>
</dbReference>
<dbReference type="CDD" id="cd17731">
    <property type="entry name" value="BRCT_TopBP1_rpt2_like"/>
    <property type="match status" value="1"/>
</dbReference>
<dbReference type="Gene3D" id="3.40.50.10190">
    <property type="entry name" value="BRCT domain"/>
    <property type="match status" value="1"/>
</dbReference>
<organism evidence="3 4">
    <name type="scientific">Puccinia graminis f. sp. tritici</name>
    <dbReference type="NCBI Taxonomy" id="56615"/>
    <lineage>
        <taxon>Eukaryota</taxon>
        <taxon>Fungi</taxon>
        <taxon>Dikarya</taxon>
        <taxon>Basidiomycota</taxon>
        <taxon>Pucciniomycotina</taxon>
        <taxon>Pucciniomycetes</taxon>
        <taxon>Pucciniales</taxon>
        <taxon>Pucciniaceae</taxon>
        <taxon>Puccinia</taxon>
    </lineage>
</organism>
<dbReference type="AlphaFoldDB" id="A0A5B0QUL5"/>
<feature type="region of interest" description="Disordered" evidence="1">
    <location>
        <begin position="1"/>
        <end position="66"/>
    </location>
</feature>
<comment type="caution">
    <text evidence="3">The sequence shown here is derived from an EMBL/GenBank/DDBJ whole genome shotgun (WGS) entry which is preliminary data.</text>
</comment>
<gene>
    <name evidence="3" type="ORF">PGTUg99_028918</name>
</gene>
<accession>A0A5B0QUL5</accession>
<sequence>MALGHKRGGTKVNGAKLKPAIPPPIAADRPNTGKGNSKKGKEKETRPVSRQAEEEEDQYDRTFMESIRRDKPPLTGCIVCLSGISEPVRSQAIAYAEKLGAKIEKALTMDVTHLICDKPGSDKYNIGCH</sequence>
<evidence type="ECO:0000256" key="1">
    <source>
        <dbReference type="SAM" id="MobiDB-lite"/>
    </source>
</evidence>
<dbReference type="SUPFAM" id="SSF52113">
    <property type="entry name" value="BRCT domain"/>
    <property type="match status" value="1"/>
</dbReference>
<reference evidence="3 4" key="1">
    <citation type="submission" date="2019-05" db="EMBL/GenBank/DDBJ databases">
        <title>Emergence of the Ug99 lineage of the wheat stem rust pathogen through somatic hybridization.</title>
        <authorList>
            <person name="Li F."/>
            <person name="Upadhyaya N.M."/>
            <person name="Sperschneider J."/>
            <person name="Matny O."/>
            <person name="Nguyen-Phuc H."/>
            <person name="Mago R."/>
            <person name="Raley C."/>
            <person name="Miller M.E."/>
            <person name="Silverstein K.A.T."/>
            <person name="Henningsen E."/>
            <person name="Hirsch C.D."/>
            <person name="Visser B."/>
            <person name="Pretorius Z.A."/>
            <person name="Steffenson B.J."/>
            <person name="Schwessinger B."/>
            <person name="Dodds P.N."/>
            <person name="Figueroa M."/>
        </authorList>
    </citation>
    <scope>NUCLEOTIDE SEQUENCE [LARGE SCALE GENOMIC DNA]</scope>
    <source>
        <strain evidence="3 4">Ug99</strain>
    </source>
</reference>
<feature type="domain" description="BRCT" evidence="2">
    <location>
        <begin position="78"/>
        <end position="125"/>
    </location>
</feature>
<evidence type="ECO:0000259" key="2">
    <source>
        <dbReference type="Pfam" id="PF12738"/>
    </source>
</evidence>
<dbReference type="InterPro" id="IPR059215">
    <property type="entry name" value="BRCT2_TopBP1-like"/>
</dbReference>
<dbReference type="InterPro" id="IPR001357">
    <property type="entry name" value="BRCT_dom"/>
</dbReference>
<dbReference type="Proteomes" id="UP000325313">
    <property type="component" value="Unassembled WGS sequence"/>
</dbReference>
<evidence type="ECO:0000313" key="4">
    <source>
        <dbReference type="Proteomes" id="UP000325313"/>
    </source>
</evidence>
<dbReference type="InterPro" id="IPR036420">
    <property type="entry name" value="BRCT_dom_sf"/>
</dbReference>
<proteinExistence type="predicted"/>